<comment type="similarity">
    <text evidence="2">Belongs to the bacterial solute-binding protein 7 family.</text>
</comment>
<evidence type="ECO:0000256" key="3">
    <source>
        <dbReference type="ARBA" id="ARBA00022448"/>
    </source>
</evidence>
<keyword evidence="5" id="KW-0574">Periplasm</keyword>
<keyword evidence="4 6" id="KW-0732">Signal</keyword>
<dbReference type="NCBIfam" id="NF037995">
    <property type="entry name" value="TRAP_S1"/>
    <property type="match status" value="1"/>
</dbReference>
<dbReference type="RefSeq" id="WP_349295537.1">
    <property type="nucleotide sequence ID" value="NZ_JAYWLC010000023.1"/>
</dbReference>
<dbReference type="InterPro" id="IPR038404">
    <property type="entry name" value="TRAP_DctP_sf"/>
</dbReference>
<name>A0ABV1SL63_9RHOB</name>
<dbReference type="Pfam" id="PF03480">
    <property type="entry name" value="DctP"/>
    <property type="match status" value="1"/>
</dbReference>
<evidence type="ECO:0000313" key="7">
    <source>
        <dbReference type="EMBL" id="MER5173643.1"/>
    </source>
</evidence>
<dbReference type="PIRSF" id="PIRSF006470">
    <property type="entry name" value="DctB"/>
    <property type="match status" value="1"/>
</dbReference>
<dbReference type="Gene3D" id="3.40.190.170">
    <property type="entry name" value="Bacterial extracellular solute-binding protein, family 7"/>
    <property type="match status" value="1"/>
</dbReference>
<dbReference type="CDD" id="cd13603">
    <property type="entry name" value="PBP2_TRAP_Siap_TeaA_like"/>
    <property type="match status" value="1"/>
</dbReference>
<dbReference type="NCBIfam" id="TIGR00787">
    <property type="entry name" value="dctP"/>
    <property type="match status" value="1"/>
</dbReference>
<evidence type="ECO:0000256" key="4">
    <source>
        <dbReference type="ARBA" id="ARBA00022729"/>
    </source>
</evidence>
<evidence type="ECO:0000256" key="5">
    <source>
        <dbReference type="ARBA" id="ARBA00022764"/>
    </source>
</evidence>
<keyword evidence="3" id="KW-0813">Transport</keyword>
<keyword evidence="8" id="KW-1185">Reference proteome</keyword>
<reference evidence="7 8" key="2">
    <citation type="submission" date="2024-06" db="EMBL/GenBank/DDBJ databases">
        <title>Thioclava kandeliae sp. nov. from a rhizosphere soil sample of Kandelia candel in a mangrove.</title>
        <authorList>
            <person name="Mu T."/>
        </authorList>
    </citation>
    <scope>NUCLEOTIDE SEQUENCE [LARGE SCALE GENOMIC DNA]</scope>
    <source>
        <strain evidence="7 8">CPCC 100088</strain>
    </source>
</reference>
<dbReference type="Proteomes" id="UP001438953">
    <property type="component" value="Unassembled WGS sequence"/>
</dbReference>
<reference evidence="7 8" key="1">
    <citation type="submission" date="2024-01" db="EMBL/GenBank/DDBJ databases">
        <authorList>
            <person name="Deng Y."/>
            <person name="Su J."/>
        </authorList>
    </citation>
    <scope>NUCLEOTIDE SEQUENCE [LARGE SCALE GENOMIC DNA]</scope>
    <source>
        <strain evidence="7 8">CPCC 100088</strain>
    </source>
</reference>
<comment type="caution">
    <text evidence="7">The sequence shown here is derived from an EMBL/GenBank/DDBJ whole genome shotgun (WGS) entry which is preliminary data.</text>
</comment>
<proteinExistence type="inferred from homology"/>
<feature type="signal peptide" evidence="6">
    <location>
        <begin position="1"/>
        <end position="22"/>
    </location>
</feature>
<protein>
    <submittedName>
        <fullName evidence="7">TRAP transporter substrate-binding protein</fullName>
    </submittedName>
</protein>
<dbReference type="InterPro" id="IPR018389">
    <property type="entry name" value="DctP_fam"/>
</dbReference>
<dbReference type="SUPFAM" id="SSF53850">
    <property type="entry name" value="Periplasmic binding protein-like II"/>
    <property type="match status" value="1"/>
</dbReference>
<feature type="chain" id="PRO_5045375303" evidence="6">
    <location>
        <begin position="23"/>
        <end position="322"/>
    </location>
</feature>
<dbReference type="InterPro" id="IPR004682">
    <property type="entry name" value="TRAP_DctP"/>
</dbReference>
<evidence type="ECO:0000256" key="1">
    <source>
        <dbReference type="ARBA" id="ARBA00004418"/>
    </source>
</evidence>
<dbReference type="PANTHER" id="PTHR33376:SF7">
    <property type="entry name" value="C4-DICARBOXYLATE-BINDING PROTEIN DCTB"/>
    <property type="match status" value="1"/>
</dbReference>
<dbReference type="PANTHER" id="PTHR33376">
    <property type="match status" value="1"/>
</dbReference>
<sequence length="322" mass="35025">MTLRSLLMASALTLATTLATQAAELRASHNANADEPYGVGLDKMAEIVAKDTDGSLTIKTFPNAQLGDEMESIQGTQMGTVDIAVAANEALANFAPDLATFSLPYIFKSSEQMDKALDDPKIFNLVSTILEERGFKLLALFSAGERHIMTKKPINSIDDLKGEKIRVIQNPAHIDAFKAFGANPAPLPYTELYGALETGVVDGADAANTNYYSQKFYEVAPDWAMVGWLQLVAPVVMGKAAFDKLPADQQKALLDAGMQAGSFERQYYVKSDAEKLEKLKDAGVTITHPDTAAFREAAAGVKEKYLDDDRKKELYEMINAVN</sequence>
<gene>
    <name evidence="7" type="ORF">VSX56_17900</name>
</gene>
<evidence type="ECO:0000256" key="2">
    <source>
        <dbReference type="ARBA" id="ARBA00009023"/>
    </source>
</evidence>
<dbReference type="EMBL" id="JAYWLC010000023">
    <property type="protein sequence ID" value="MER5173643.1"/>
    <property type="molecule type" value="Genomic_DNA"/>
</dbReference>
<comment type="subcellular location">
    <subcellularLocation>
        <location evidence="1">Periplasm</location>
    </subcellularLocation>
</comment>
<evidence type="ECO:0000313" key="8">
    <source>
        <dbReference type="Proteomes" id="UP001438953"/>
    </source>
</evidence>
<evidence type="ECO:0000256" key="6">
    <source>
        <dbReference type="SAM" id="SignalP"/>
    </source>
</evidence>
<organism evidence="7 8">
    <name type="scientific">Thioclava kandeliae</name>
    <dbReference type="NCBI Taxonomy" id="3070818"/>
    <lineage>
        <taxon>Bacteria</taxon>
        <taxon>Pseudomonadati</taxon>
        <taxon>Pseudomonadota</taxon>
        <taxon>Alphaproteobacteria</taxon>
        <taxon>Rhodobacterales</taxon>
        <taxon>Paracoccaceae</taxon>
        <taxon>Thioclava</taxon>
    </lineage>
</organism>
<accession>A0ABV1SL63</accession>